<dbReference type="GO" id="GO:0022857">
    <property type="term" value="F:transmembrane transporter activity"/>
    <property type="evidence" value="ECO:0007669"/>
    <property type="project" value="InterPro"/>
</dbReference>
<keyword evidence="4 6" id="KW-1133">Transmembrane helix</keyword>
<dbReference type="InterPro" id="IPR036259">
    <property type="entry name" value="MFS_trans_sf"/>
</dbReference>
<evidence type="ECO:0000313" key="8">
    <source>
        <dbReference type="EMBL" id="WWC85700.1"/>
    </source>
</evidence>
<dbReference type="InterPro" id="IPR011701">
    <property type="entry name" value="MFS"/>
</dbReference>
<keyword evidence="3 6" id="KW-0812">Transmembrane</keyword>
<evidence type="ECO:0000256" key="5">
    <source>
        <dbReference type="ARBA" id="ARBA00023136"/>
    </source>
</evidence>
<organism evidence="8 9">
    <name type="scientific">Kwoniella dendrophila CBS 6074</name>
    <dbReference type="NCBI Taxonomy" id="1295534"/>
    <lineage>
        <taxon>Eukaryota</taxon>
        <taxon>Fungi</taxon>
        <taxon>Dikarya</taxon>
        <taxon>Basidiomycota</taxon>
        <taxon>Agaricomycotina</taxon>
        <taxon>Tremellomycetes</taxon>
        <taxon>Tremellales</taxon>
        <taxon>Cryptococcaceae</taxon>
        <taxon>Kwoniella</taxon>
    </lineage>
</organism>
<feature type="transmembrane region" description="Helical" evidence="6">
    <location>
        <begin position="97"/>
        <end position="114"/>
    </location>
</feature>
<evidence type="ECO:0000256" key="2">
    <source>
        <dbReference type="ARBA" id="ARBA00022448"/>
    </source>
</evidence>
<dbReference type="GO" id="GO:0016020">
    <property type="term" value="C:membrane"/>
    <property type="evidence" value="ECO:0007669"/>
    <property type="project" value="UniProtKB-SubCell"/>
</dbReference>
<evidence type="ECO:0000256" key="4">
    <source>
        <dbReference type="ARBA" id="ARBA00022989"/>
    </source>
</evidence>
<keyword evidence="2" id="KW-0813">Transport</keyword>
<dbReference type="Proteomes" id="UP001355207">
    <property type="component" value="Chromosome 1"/>
</dbReference>
<evidence type="ECO:0000259" key="7">
    <source>
        <dbReference type="PROSITE" id="PS50850"/>
    </source>
</evidence>
<proteinExistence type="predicted"/>
<feature type="domain" description="Major facilitator superfamily (MFS) profile" evidence="7">
    <location>
        <begin position="53"/>
        <end position="176"/>
    </location>
</feature>
<sequence>MEPNPIHLVDTKPDIAMEEHKISADEIEEHNTQIREWDPAFVRKTLRKVDFALLPVLTLIYLCSSLDKSNLGNAKTLGMIKDIGKDPHGQKYALLNSLYYVSYAPFMVPLALLGKRYRMGKNLALAAVFWGIAATCFSAVQNFPGAYACRFFVGLGEAGFSPLNKFICQDFIQEED</sequence>
<dbReference type="AlphaFoldDB" id="A0AAX4JME2"/>
<dbReference type="InterPro" id="IPR020846">
    <property type="entry name" value="MFS_dom"/>
</dbReference>
<name>A0AAX4JME2_9TREE</name>
<protein>
    <recommendedName>
        <fullName evidence="7">Major facilitator superfamily (MFS) profile domain-containing protein</fullName>
    </recommendedName>
</protein>
<gene>
    <name evidence="8" type="ORF">L201_000566</name>
</gene>
<reference evidence="8 9" key="1">
    <citation type="submission" date="2024-01" db="EMBL/GenBank/DDBJ databases">
        <title>Comparative genomics of Cryptococcus and Kwoniella reveals pathogenesis evolution and contrasting modes of karyotype evolution via chromosome fusion or intercentromeric recombination.</title>
        <authorList>
            <person name="Coelho M.A."/>
            <person name="David-Palma M."/>
            <person name="Shea T."/>
            <person name="Bowers K."/>
            <person name="McGinley-Smith S."/>
            <person name="Mohammad A.W."/>
            <person name="Gnirke A."/>
            <person name="Yurkov A.M."/>
            <person name="Nowrousian M."/>
            <person name="Sun S."/>
            <person name="Cuomo C.A."/>
            <person name="Heitman J."/>
        </authorList>
    </citation>
    <scope>NUCLEOTIDE SEQUENCE [LARGE SCALE GENOMIC DNA]</scope>
    <source>
        <strain evidence="8 9">CBS 6074</strain>
    </source>
</reference>
<dbReference type="PANTHER" id="PTHR43791">
    <property type="entry name" value="PERMEASE-RELATED"/>
    <property type="match status" value="1"/>
</dbReference>
<dbReference type="Pfam" id="PF07690">
    <property type="entry name" value="MFS_1"/>
    <property type="match status" value="1"/>
</dbReference>
<accession>A0AAX4JME2</accession>
<evidence type="ECO:0000313" key="9">
    <source>
        <dbReference type="Proteomes" id="UP001355207"/>
    </source>
</evidence>
<dbReference type="SUPFAM" id="SSF103473">
    <property type="entry name" value="MFS general substrate transporter"/>
    <property type="match status" value="1"/>
</dbReference>
<dbReference type="PROSITE" id="PS50850">
    <property type="entry name" value="MFS"/>
    <property type="match status" value="1"/>
</dbReference>
<evidence type="ECO:0000256" key="1">
    <source>
        <dbReference type="ARBA" id="ARBA00004141"/>
    </source>
</evidence>
<dbReference type="Gene3D" id="1.20.1250.20">
    <property type="entry name" value="MFS general substrate transporter like domains"/>
    <property type="match status" value="1"/>
</dbReference>
<dbReference type="GeneID" id="91091238"/>
<dbReference type="RefSeq" id="XP_066072463.1">
    <property type="nucleotide sequence ID" value="XM_066216366.1"/>
</dbReference>
<keyword evidence="5 6" id="KW-0472">Membrane</keyword>
<evidence type="ECO:0000256" key="6">
    <source>
        <dbReference type="SAM" id="Phobius"/>
    </source>
</evidence>
<dbReference type="EMBL" id="CP144098">
    <property type="protein sequence ID" value="WWC85700.1"/>
    <property type="molecule type" value="Genomic_DNA"/>
</dbReference>
<keyword evidence="9" id="KW-1185">Reference proteome</keyword>
<comment type="subcellular location">
    <subcellularLocation>
        <location evidence="1">Membrane</location>
        <topology evidence="1">Multi-pass membrane protein</topology>
    </subcellularLocation>
</comment>
<feature type="transmembrane region" description="Helical" evidence="6">
    <location>
        <begin position="123"/>
        <end position="140"/>
    </location>
</feature>
<evidence type="ECO:0000256" key="3">
    <source>
        <dbReference type="ARBA" id="ARBA00022692"/>
    </source>
</evidence>
<dbReference type="PANTHER" id="PTHR43791:SF36">
    <property type="entry name" value="TRANSPORTER, PUTATIVE (AFU_ORTHOLOGUE AFUA_6G08340)-RELATED"/>
    <property type="match status" value="1"/>
</dbReference>